<sequence length="380" mass="42984">MFFMRFNRNLACGIFVLFLSLSLAFLPEAGSAAGMEENSARSGLLLSVRTSPSAQFENHVAIDDPDIVQAVKVPKWHATDEMPRFTDLYISREGVSPVLLRVDTNGNLWNEAQMKMIVLSGKAAVKLNQAAASLREQHYGQLLDWQEAEKLFSRKAVFVIKDMESGLSFRVQRRAGHDHADVQPVTKADTEIMKQIYNKGWTWDRKAIIAEKDGKQIAASMNGMPHGGDGIPENGFSGHFCVHFLNSSTHKSDAPDLPHQLMVYKAAGKLRSFMADATPYQLGESLIEAIHHDEYEMIRLMTEGLSKEQSEALLRHKTDWRSIRRKDGRELPQEESLLSEAQLEAEILHSTRGRRFVHFHSRYVRTSPISPWELKELTVI</sequence>
<feature type="chain" id="PRO_5011652528" evidence="1">
    <location>
        <begin position="33"/>
        <end position="380"/>
    </location>
</feature>
<gene>
    <name evidence="2" type="ORF">SAMN05216378_1664</name>
</gene>
<reference evidence="3" key="1">
    <citation type="submission" date="2016-10" db="EMBL/GenBank/DDBJ databases">
        <authorList>
            <person name="Varghese N."/>
            <person name="Submissions S."/>
        </authorList>
    </citation>
    <scope>NUCLEOTIDE SEQUENCE [LARGE SCALE GENOMIC DNA]</scope>
    <source>
        <strain evidence="3">CGMCC 1.10784</strain>
    </source>
</reference>
<evidence type="ECO:0000313" key="2">
    <source>
        <dbReference type="EMBL" id="SFD83766.1"/>
    </source>
</evidence>
<organism evidence="2 3">
    <name type="scientific">Paenibacillus catalpae</name>
    <dbReference type="NCBI Taxonomy" id="1045775"/>
    <lineage>
        <taxon>Bacteria</taxon>
        <taxon>Bacillati</taxon>
        <taxon>Bacillota</taxon>
        <taxon>Bacilli</taxon>
        <taxon>Bacillales</taxon>
        <taxon>Paenibacillaceae</taxon>
        <taxon>Paenibacillus</taxon>
    </lineage>
</organism>
<feature type="signal peptide" evidence="1">
    <location>
        <begin position="1"/>
        <end position="32"/>
    </location>
</feature>
<dbReference type="STRING" id="1045775.SAMN05216378_1664"/>
<evidence type="ECO:0000313" key="3">
    <source>
        <dbReference type="Proteomes" id="UP000198855"/>
    </source>
</evidence>
<protein>
    <submittedName>
        <fullName evidence="2">Uncharacterized protein</fullName>
    </submittedName>
</protein>
<keyword evidence="1" id="KW-0732">Signal</keyword>
<name>A0A1I1VL84_9BACL</name>
<keyword evidence="3" id="KW-1185">Reference proteome</keyword>
<dbReference type="EMBL" id="FOMT01000001">
    <property type="protein sequence ID" value="SFD83766.1"/>
    <property type="molecule type" value="Genomic_DNA"/>
</dbReference>
<accession>A0A1I1VL84</accession>
<dbReference type="Proteomes" id="UP000198855">
    <property type="component" value="Unassembled WGS sequence"/>
</dbReference>
<dbReference type="AlphaFoldDB" id="A0A1I1VL84"/>
<proteinExistence type="predicted"/>
<evidence type="ECO:0000256" key="1">
    <source>
        <dbReference type="SAM" id="SignalP"/>
    </source>
</evidence>